<protein>
    <submittedName>
        <fullName evidence="12">FtsK/SpoIIIE family DNA translocase</fullName>
    </submittedName>
</protein>
<keyword evidence="3 8" id="KW-0547">Nucleotide-binding</keyword>
<evidence type="ECO:0000256" key="5">
    <source>
        <dbReference type="ARBA" id="ARBA00022840"/>
    </source>
</evidence>
<evidence type="ECO:0000256" key="3">
    <source>
        <dbReference type="ARBA" id="ARBA00022741"/>
    </source>
</evidence>
<dbReference type="SMART" id="SM00843">
    <property type="entry name" value="Ftsk_gamma"/>
    <property type="match status" value="1"/>
</dbReference>
<evidence type="ECO:0000256" key="1">
    <source>
        <dbReference type="ARBA" id="ARBA00004141"/>
    </source>
</evidence>
<feature type="transmembrane region" description="Helical" evidence="10">
    <location>
        <begin position="130"/>
        <end position="157"/>
    </location>
</feature>
<keyword evidence="6" id="KW-0238">DNA-binding</keyword>
<dbReference type="GO" id="GO:0016020">
    <property type="term" value="C:membrane"/>
    <property type="evidence" value="ECO:0007669"/>
    <property type="project" value="UniProtKB-SubCell"/>
</dbReference>
<feature type="transmembrane region" description="Helical" evidence="10">
    <location>
        <begin position="164"/>
        <end position="182"/>
    </location>
</feature>
<dbReference type="InterPro" id="IPR050206">
    <property type="entry name" value="FtsK/SpoIIIE/SftA"/>
</dbReference>
<evidence type="ECO:0000313" key="13">
    <source>
        <dbReference type="Proteomes" id="UP000094714"/>
    </source>
</evidence>
<dbReference type="InterPro" id="IPR041027">
    <property type="entry name" value="FtsK_alpha"/>
</dbReference>
<comment type="subunit">
    <text evidence="7">Homohexamer. Forms a ring that surrounds DNA.</text>
</comment>
<feature type="region of interest" description="Disordered" evidence="9">
    <location>
        <begin position="748"/>
        <end position="770"/>
    </location>
</feature>
<keyword evidence="5 8" id="KW-0067">ATP-binding</keyword>
<evidence type="ECO:0000256" key="6">
    <source>
        <dbReference type="ARBA" id="ARBA00023125"/>
    </source>
</evidence>
<feature type="region of interest" description="Disordered" evidence="9">
    <location>
        <begin position="208"/>
        <end position="307"/>
    </location>
</feature>
<dbReference type="InterPro" id="IPR002543">
    <property type="entry name" value="FtsK_dom"/>
</dbReference>
<feature type="binding site" evidence="8">
    <location>
        <begin position="456"/>
        <end position="463"/>
    </location>
    <ligand>
        <name>ATP</name>
        <dbReference type="ChEBI" id="CHEBI:30616"/>
    </ligand>
</feature>
<feature type="transmembrane region" description="Helical" evidence="10">
    <location>
        <begin position="66"/>
        <end position="83"/>
    </location>
</feature>
<evidence type="ECO:0000256" key="9">
    <source>
        <dbReference type="SAM" id="MobiDB-lite"/>
    </source>
</evidence>
<dbReference type="SUPFAM" id="SSF46785">
    <property type="entry name" value="Winged helix' DNA-binding domain"/>
    <property type="match status" value="1"/>
</dbReference>
<dbReference type="SUPFAM" id="SSF52540">
    <property type="entry name" value="P-loop containing nucleoside triphosphate hydrolases"/>
    <property type="match status" value="1"/>
</dbReference>
<gene>
    <name evidence="12" type="ORF">LACFE_CDS1428</name>
</gene>
<dbReference type="PROSITE" id="PS50901">
    <property type="entry name" value="FTSK"/>
    <property type="match status" value="1"/>
</dbReference>
<dbReference type="Gene3D" id="3.30.980.40">
    <property type="match status" value="1"/>
</dbReference>
<feature type="transmembrane region" description="Helical" evidence="10">
    <location>
        <begin position="31"/>
        <end position="54"/>
    </location>
</feature>
<dbReference type="InterPro" id="IPR018541">
    <property type="entry name" value="Ftsk_gamma"/>
</dbReference>
<keyword evidence="10" id="KW-0472">Membrane</keyword>
<evidence type="ECO:0000256" key="7">
    <source>
        <dbReference type="ARBA" id="ARBA00025923"/>
    </source>
</evidence>
<evidence type="ECO:0000256" key="8">
    <source>
        <dbReference type="PROSITE-ProRule" id="PRU00289"/>
    </source>
</evidence>
<dbReference type="InterPro" id="IPR036390">
    <property type="entry name" value="WH_DNA-bd_sf"/>
</dbReference>
<keyword evidence="4" id="KW-0159">Chromosome partition</keyword>
<sequence>MMARKARTTTRPRAKAKLKVQNRLVKSLSGILAILILLVGLFKLGIIGTLVMGLFELIGGETAPELMVVAIIYCLGLTLYGRFPRVKVRWLSGAVLFYAGLLLALHVAMFDSLNAHSHYLLTTWNSLNRAIINGDTTVAIGGGLLGGLLYSGTVYLVADLGAQVLAWLLMLVGVVVFFDLPWHRVIDGLATLVSAAIAKYRAKQKEARQAPIKSRVQQRHQSGLLARFKDHRPSPRTEDKDLPEPIADQPPQGNESAAAVAPSPSPAPAPKIMVAGQPKPSEPASDAGAEPELAGANGQDDDEDYQLPPTTLLTEVAPTDQTKDLEAIKENTSTLQDTLQSFGVEATVENVSLGPSVTKYELRPAVGVKVAKITHLADDLALALAAKDIRIEAPIPGKSLVGIEVPNQKIATVGFRSLEEATPNDGRPLAVPLGRTVSGDVMVADLTKMPHLLIAGATGSGKSVAINVILTSILFKAKPSQVKMLLIDPKKVELSVYNGIPHLLSPVVSDPKKAARALAKVVAEMERRYELFAAFGIRNLAGYNQRVTKEEDDEHHPLPLILVVVDELADLMMTVSHDVEDAIVRIAQMGRAAGIHMIIATQRPSVDVITGLIKANVPSRIAFAVSSGVDSRTILDANGAERLLGRGDMLFQPIDKNKPIRVQGAFISDQDVEAVVNFIKEERPAEYDEAMVVSDAEMEAAQEAEDTDPLFDEALDFVTDQQRASTSMIQRRFRIGYNRAARILDEMEQRGYVSPANGAKPREVYRQPEE</sequence>
<evidence type="ECO:0000256" key="10">
    <source>
        <dbReference type="SAM" id="Phobius"/>
    </source>
</evidence>
<dbReference type="Pfam" id="PF09397">
    <property type="entry name" value="FtsK_gamma"/>
    <property type="match status" value="1"/>
</dbReference>
<dbReference type="Gene3D" id="3.40.50.300">
    <property type="entry name" value="P-loop containing nucleotide triphosphate hydrolases"/>
    <property type="match status" value="1"/>
</dbReference>
<dbReference type="PANTHER" id="PTHR22683">
    <property type="entry name" value="SPORULATION PROTEIN RELATED"/>
    <property type="match status" value="1"/>
</dbReference>
<dbReference type="CDD" id="cd01127">
    <property type="entry name" value="TrwB_TraG_TraD_VirD4"/>
    <property type="match status" value="1"/>
</dbReference>
<keyword evidence="10" id="KW-0812">Transmembrane</keyword>
<dbReference type="InterPro" id="IPR036388">
    <property type="entry name" value="WH-like_DNA-bd_sf"/>
</dbReference>
<dbReference type="PANTHER" id="PTHR22683:SF41">
    <property type="entry name" value="DNA TRANSLOCASE FTSK"/>
    <property type="match status" value="1"/>
</dbReference>
<feature type="compositionally biased region" description="Basic and acidic residues" evidence="9">
    <location>
        <begin position="760"/>
        <end position="770"/>
    </location>
</feature>
<feature type="transmembrane region" description="Helical" evidence="10">
    <location>
        <begin position="90"/>
        <end position="110"/>
    </location>
</feature>
<feature type="compositionally biased region" description="Basic and acidic residues" evidence="9">
    <location>
        <begin position="227"/>
        <end position="243"/>
    </location>
</feature>
<dbReference type="GO" id="GO:0003677">
    <property type="term" value="F:DNA binding"/>
    <property type="evidence" value="ECO:0007669"/>
    <property type="project" value="UniProtKB-KW"/>
</dbReference>
<organism evidence="12 13">
    <name type="scientific">Limosilactobacillus fermentum</name>
    <name type="common">Lactobacillus fermentum</name>
    <dbReference type="NCBI Taxonomy" id="1613"/>
    <lineage>
        <taxon>Bacteria</taxon>
        <taxon>Bacillati</taxon>
        <taxon>Bacillota</taxon>
        <taxon>Bacilli</taxon>
        <taxon>Lactobacillales</taxon>
        <taxon>Lactobacillaceae</taxon>
        <taxon>Limosilactobacillus</taxon>
    </lineage>
</organism>
<dbReference type="EMBL" id="CP017151">
    <property type="protein sequence ID" value="AOR74878.1"/>
    <property type="molecule type" value="Genomic_DNA"/>
</dbReference>
<dbReference type="GO" id="GO:0005524">
    <property type="term" value="F:ATP binding"/>
    <property type="evidence" value="ECO:0007669"/>
    <property type="project" value="UniProtKB-UniRule"/>
</dbReference>
<evidence type="ECO:0000256" key="4">
    <source>
        <dbReference type="ARBA" id="ARBA00022829"/>
    </source>
</evidence>
<dbReference type="Pfam" id="PF01580">
    <property type="entry name" value="FtsK_SpoIIIE"/>
    <property type="match status" value="1"/>
</dbReference>
<dbReference type="Gene3D" id="1.10.10.10">
    <property type="entry name" value="Winged helix-like DNA-binding domain superfamily/Winged helix DNA-binding domain"/>
    <property type="match status" value="1"/>
</dbReference>
<dbReference type="PATRIC" id="fig|1613.112.peg.1494"/>
<evidence type="ECO:0000259" key="11">
    <source>
        <dbReference type="PROSITE" id="PS50901"/>
    </source>
</evidence>
<comment type="subcellular location">
    <subcellularLocation>
        <location evidence="1">Membrane</location>
        <topology evidence="1">Multi-pass membrane protein</topology>
    </subcellularLocation>
</comment>
<feature type="domain" description="FtsK" evidence="11">
    <location>
        <begin position="438"/>
        <end position="632"/>
    </location>
</feature>
<accession>A0A1D7ZYD2</accession>
<dbReference type="Proteomes" id="UP000094714">
    <property type="component" value="Chromosome"/>
</dbReference>
<proteinExistence type="inferred from homology"/>
<comment type="similarity">
    <text evidence="2">Belongs to the FtsK/SpoIIIE/SftA family.</text>
</comment>
<dbReference type="InterPro" id="IPR027417">
    <property type="entry name" value="P-loop_NTPase"/>
</dbReference>
<dbReference type="Pfam" id="PF17854">
    <property type="entry name" value="FtsK_alpha"/>
    <property type="match status" value="1"/>
</dbReference>
<keyword evidence="10" id="KW-1133">Transmembrane helix</keyword>
<dbReference type="GO" id="GO:0007059">
    <property type="term" value="P:chromosome segregation"/>
    <property type="evidence" value="ECO:0007669"/>
    <property type="project" value="UniProtKB-KW"/>
</dbReference>
<reference evidence="12 13" key="1">
    <citation type="submission" date="2016-09" db="EMBL/GenBank/DDBJ databases">
        <title>Genome Sequence of the Lactobacillus fermentum strain NCC2970 (CNCM I-5068).</title>
        <authorList>
            <person name="Barretto C."/>
            <person name="Ngom-Bru C."/>
            <person name="Genevaz A."/>
            <person name="Fournier C."/>
            <person name="Moine D."/>
            <person name="Kassam M."/>
            <person name="Iltis A."/>
            <person name="Sagory-Zalkind P."/>
            <person name="Faucherand G."/>
            <person name="Descombes P."/>
            <person name="Duboux S."/>
        </authorList>
    </citation>
    <scope>NUCLEOTIDE SEQUENCE [LARGE SCALE GENOMIC DNA]</scope>
    <source>
        <strain evidence="12 13">NCC2970</strain>
    </source>
</reference>
<evidence type="ECO:0000313" key="12">
    <source>
        <dbReference type="EMBL" id="AOR74878.1"/>
    </source>
</evidence>
<dbReference type="AlphaFoldDB" id="A0A1D7ZYD2"/>
<evidence type="ECO:0000256" key="2">
    <source>
        <dbReference type="ARBA" id="ARBA00006474"/>
    </source>
</evidence>
<name>A0A1D7ZYD2_LIMFE</name>